<comment type="caution">
    <text evidence="2">The sequence shown here is derived from an EMBL/GenBank/DDBJ whole genome shotgun (WGS) entry which is preliminary data.</text>
</comment>
<evidence type="ECO:0000313" key="2">
    <source>
        <dbReference type="EMBL" id="PTD15788.1"/>
    </source>
</evidence>
<gene>
    <name evidence="2" type="ORF">CV103_21880</name>
</gene>
<evidence type="ECO:0000313" key="3">
    <source>
        <dbReference type="Proteomes" id="UP000241206"/>
    </source>
</evidence>
<proteinExistence type="predicted"/>
<reference evidence="2 3" key="1">
    <citation type="submission" date="2017-11" db="EMBL/GenBank/DDBJ databases">
        <title>Sphingomonas oleivorans sp. nov., isolated from oil-contaminated soil.</title>
        <authorList>
            <person name="Wang L."/>
            <person name="Chen L."/>
        </authorList>
    </citation>
    <scope>NUCLEOTIDE SEQUENCE [LARGE SCALE GENOMIC DNA]</scope>
    <source>
        <strain evidence="2 3">K101</strain>
    </source>
</reference>
<organism evidence="2 3">
    <name type="scientific">Edaphosphingomonas fennica</name>
    <dbReference type="NCBI Taxonomy" id="114404"/>
    <lineage>
        <taxon>Bacteria</taxon>
        <taxon>Pseudomonadati</taxon>
        <taxon>Pseudomonadota</taxon>
        <taxon>Alphaproteobacteria</taxon>
        <taxon>Sphingomonadales</taxon>
        <taxon>Rhizorhabdaceae</taxon>
        <taxon>Edaphosphingomonas</taxon>
    </lineage>
</organism>
<dbReference type="Proteomes" id="UP000241206">
    <property type="component" value="Unassembled WGS sequence"/>
</dbReference>
<dbReference type="EMBL" id="PHHF01000087">
    <property type="protein sequence ID" value="PTD15788.1"/>
    <property type="molecule type" value="Genomic_DNA"/>
</dbReference>
<dbReference type="AlphaFoldDB" id="A0A2T4HJ09"/>
<evidence type="ECO:0000256" key="1">
    <source>
        <dbReference type="SAM" id="MobiDB-lite"/>
    </source>
</evidence>
<feature type="region of interest" description="Disordered" evidence="1">
    <location>
        <begin position="47"/>
        <end position="79"/>
    </location>
</feature>
<sequence>MFCLLPQVGRERRKKIMFEHLQAGRIEQRPASRIDLIAGVEKMPASLQHAREPLDIKRNDQPRTGKATSQCAATDRMRA</sequence>
<name>A0A2T4HJ09_9SPHN</name>
<protein>
    <submittedName>
        <fullName evidence="2">Uncharacterized protein</fullName>
    </submittedName>
</protein>
<feature type="compositionally biased region" description="Basic and acidic residues" evidence="1">
    <location>
        <begin position="49"/>
        <end position="63"/>
    </location>
</feature>
<keyword evidence="3" id="KW-1185">Reference proteome</keyword>
<accession>A0A2T4HJ09</accession>